<gene>
    <name evidence="4" type="ORF">C5E45_20320</name>
</gene>
<evidence type="ECO:0000256" key="1">
    <source>
        <dbReference type="ARBA" id="ARBA00022801"/>
    </source>
</evidence>
<organism evidence="4 5">
    <name type="scientific">Nocardia nova</name>
    <dbReference type="NCBI Taxonomy" id="37330"/>
    <lineage>
        <taxon>Bacteria</taxon>
        <taxon>Bacillati</taxon>
        <taxon>Actinomycetota</taxon>
        <taxon>Actinomycetes</taxon>
        <taxon>Mycobacteriales</taxon>
        <taxon>Nocardiaceae</taxon>
        <taxon>Nocardia</taxon>
    </lineage>
</organism>
<keyword evidence="1 4" id="KW-0378">Hydrolase</keyword>
<dbReference type="AlphaFoldDB" id="A0A2S6AMC6"/>
<sequence length="313" mass="32995">MCVRSVWLDCDSGFDDALALMVLARAPQIELVGISTVVGNTSLDNTTANTLAVAEFCGLDTPIYRGAAKPLAQEPQTIERLLGAGAMGTLGRCFPAARRTAEPVDAIQALTATLRSAAPRSITILATGPLTNIAVVLLLHPDLVDAIDSVVWMGGSTTSGNHTAAAEFNAYADPEALDGVLRSGAALRMFGLNLTQQVLITPDHEQQLRAIGTERAAIVADHVGYYLRMTDPTTPRPAALHDPSAAAYLLWPGLFELAPARVDVELSRSLGRGATICELRVPRKADPNALVAATADGEKVMACVMAEIHAHLT</sequence>
<dbReference type="PANTHER" id="PTHR12304:SF4">
    <property type="entry name" value="URIDINE NUCLEOSIDASE"/>
    <property type="match status" value="1"/>
</dbReference>
<reference evidence="4 5" key="1">
    <citation type="submission" date="2018-02" db="EMBL/GenBank/DDBJ databases">
        <title>8 Nocardia nova and 1 Nocardia cyriacigeorgica strain used for evolution to TMP-SMX.</title>
        <authorList>
            <person name="Mehta H."/>
            <person name="Weng J."/>
            <person name="Shamoo Y."/>
        </authorList>
    </citation>
    <scope>NUCLEOTIDE SEQUENCE [LARGE SCALE GENOMIC DNA]</scope>
    <source>
        <strain evidence="4 5">MDA3139</strain>
    </source>
</reference>
<dbReference type="Proteomes" id="UP000239874">
    <property type="component" value="Unassembled WGS sequence"/>
</dbReference>
<dbReference type="Pfam" id="PF01156">
    <property type="entry name" value="IU_nuc_hydro"/>
    <property type="match status" value="1"/>
</dbReference>
<dbReference type="GO" id="GO:0008477">
    <property type="term" value="F:purine nucleosidase activity"/>
    <property type="evidence" value="ECO:0007669"/>
    <property type="project" value="TreeGrafter"/>
</dbReference>
<dbReference type="Gene3D" id="3.90.245.10">
    <property type="entry name" value="Ribonucleoside hydrolase-like"/>
    <property type="match status" value="1"/>
</dbReference>
<name>A0A2S6AMC6_9NOCA</name>
<evidence type="ECO:0000256" key="2">
    <source>
        <dbReference type="ARBA" id="ARBA00023295"/>
    </source>
</evidence>
<accession>A0A2S6AMC6</accession>
<dbReference type="EMBL" id="PSZC01000014">
    <property type="protein sequence ID" value="PPJ36397.1"/>
    <property type="molecule type" value="Genomic_DNA"/>
</dbReference>
<keyword evidence="2" id="KW-0326">Glycosidase</keyword>
<dbReference type="GO" id="GO:0006152">
    <property type="term" value="P:purine nucleoside catabolic process"/>
    <property type="evidence" value="ECO:0007669"/>
    <property type="project" value="TreeGrafter"/>
</dbReference>
<dbReference type="SUPFAM" id="SSF53590">
    <property type="entry name" value="Nucleoside hydrolase"/>
    <property type="match status" value="1"/>
</dbReference>
<dbReference type="GO" id="GO:0005829">
    <property type="term" value="C:cytosol"/>
    <property type="evidence" value="ECO:0007669"/>
    <property type="project" value="TreeGrafter"/>
</dbReference>
<dbReference type="InterPro" id="IPR001910">
    <property type="entry name" value="Inosine/uridine_hydrolase_dom"/>
</dbReference>
<dbReference type="PANTHER" id="PTHR12304">
    <property type="entry name" value="INOSINE-URIDINE PREFERRING NUCLEOSIDE HYDROLASE"/>
    <property type="match status" value="1"/>
</dbReference>
<feature type="domain" description="Inosine/uridine-preferring nucleoside hydrolase" evidence="3">
    <location>
        <begin position="6"/>
        <end position="301"/>
    </location>
</feature>
<evidence type="ECO:0000313" key="5">
    <source>
        <dbReference type="Proteomes" id="UP000239874"/>
    </source>
</evidence>
<comment type="caution">
    <text evidence="4">The sequence shown here is derived from an EMBL/GenBank/DDBJ whole genome shotgun (WGS) entry which is preliminary data.</text>
</comment>
<evidence type="ECO:0000313" key="4">
    <source>
        <dbReference type="EMBL" id="PPJ36397.1"/>
    </source>
</evidence>
<protein>
    <submittedName>
        <fullName evidence="4">Nucleoside hydrolase</fullName>
    </submittedName>
</protein>
<dbReference type="InterPro" id="IPR036452">
    <property type="entry name" value="Ribo_hydro-like"/>
</dbReference>
<dbReference type="InterPro" id="IPR023186">
    <property type="entry name" value="IUNH"/>
</dbReference>
<proteinExistence type="predicted"/>
<evidence type="ECO:0000259" key="3">
    <source>
        <dbReference type="Pfam" id="PF01156"/>
    </source>
</evidence>